<dbReference type="EMBL" id="BLLF01005003">
    <property type="protein sequence ID" value="GFH30586.1"/>
    <property type="molecule type" value="Genomic_DNA"/>
</dbReference>
<dbReference type="Proteomes" id="UP000485058">
    <property type="component" value="Unassembled WGS sequence"/>
</dbReference>
<evidence type="ECO:0000313" key="2">
    <source>
        <dbReference type="Proteomes" id="UP000485058"/>
    </source>
</evidence>
<protein>
    <submittedName>
        <fullName evidence="1">Uncharacterized protein</fullName>
    </submittedName>
</protein>
<keyword evidence="2" id="KW-1185">Reference proteome</keyword>
<sequence length="65" mass="7219">MGYVQHFVVCMSGFASQFLSDRPSCYTKIKHELESTTLTQLRHQTCDGVPIVPFAASEPAPHPLL</sequence>
<name>A0A6A0ACV6_HAELA</name>
<evidence type="ECO:0000313" key="1">
    <source>
        <dbReference type="EMBL" id="GFH30586.1"/>
    </source>
</evidence>
<organism evidence="1 2">
    <name type="scientific">Haematococcus lacustris</name>
    <name type="common">Green alga</name>
    <name type="synonym">Haematococcus pluvialis</name>
    <dbReference type="NCBI Taxonomy" id="44745"/>
    <lineage>
        <taxon>Eukaryota</taxon>
        <taxon>Viridiplantae</taxon>
        <taxon>Chlorophyta</taxon>
        <taxon>core chlorophytes</taxon>
        <taxon>Chlorophyceae</taxon>
        <taxon>CS clade</taxon>
        <taxon>Chlamydomonadales</taxon>
        <taxon>Haematococcaceae</taxon>
        <taxon>Haematococcus</taxon>
    </lineage>
</organism>
<comment type="caution">
    <text evidence="1">The sequence shown here is derived from an EMBL/GenBank/DDBJ whole genome shotgun (WGS) entry which is preliminary data.</text>
</comment>
<dbReference type="AlphaFoldDB" id="A0A6A0ACV6"/>
<proteinExistence type="predicted"/>
<gene>
    <name evidence="1" type="ORF">HaLaN_29468</name>
</gene>
<accession>A0A6A0ACV6</accession>
<reference evidence="1 2" key="1">
    <citation type="submission" date="2020-02" db="EMBL/GenBank/DDBJ databases">
        <title>Draft genome sequence of Haematococcus lacustris strain NIES-144.</title>
        <authorList>
            <person name="Morimoto D."/>
            <person name="Nakagawa S."/>
            <person name="Yoshida T."/>
            <person name="Sawayama S."/>
        </authorList>
    </citation>
    <scope>NUCLEOTIDE SEQUENCE [LARGE SCALE GENOMIC DNA]</scope>
    <source>
        <strain evidence="1 2">NIES-144</strain>
    </source>
</reference>